<keyword evidence="1" id="KW-0812">Transmembrane</keyword>
<organism evidence="2 3">
    <name type="scientific">Candidatus Nitrospira nitrificans</name>
    <dbReference type="NCBI Taxonomy" id="1742973"/>
    <lineage>
        <taxon>Bacteria</taxon>
        <taxon>Pseudomonadati</taxon>
        <taxon>Nitrospirota</taxon>
        <taxon>Nitrospiria</taxon>
        <taxon>Nitrospirales</taxon>
        <taxon>Nitrospiraceae</taxon>
        <taxon>Nitrospira</taxon>
    </lineage>
</organism>
<dbReference type="STRING" id="1742973.COMA2_170055"/>
<evidence type="ECO:0000256" key="1">
    <source>
        <dbReference type="SAM" id="Phobius"/>
    </source>
</evidence>
<dbReference type="AlphaFoldDB" id="A0A0S4LA01"/>
<proteinExistence type="predicted"/>
<feature type="transmembrane region" description="Helical" evidence="1">
    <location>
        <begin position="64"/>
        <end position="84"/>
    </location>
</feature>
<keyword evidence="3" id="KW-1185">Reference proteome</keyword>
<protein>
    <submittedName>
        <fullName evidence="2">Uncharacterized protein</fullName>
    </submittedName>
</protein>
<name>A0A0S4LA01_9BACT</name>
<sequence length="212" mass="24617">MWRPDSSHAQTLLSLVHFYDSRLFLRRSIYEPTRVLKKSRNIVICRTMTFRRPRKRARIEKESFRISGTVLGYLFLSALFVAWYACKAPLEHAAILLSFLIIGYGAAFAFPRVARKVLSCSNTPDYERVSHHVGSHYRIDPFAVEDLIKSLLFSFARLLDRASLLLSHLLSLHRFLLVPTNHRTVRAFEEHTSLRLFILTSDHTLRPPPQLL</sequence>
<evidence type="ECO:0000313" key="3">
    <source>
        <dbReference type="Proteomes" id="UP000198736"/>
    </source>
</evidence>
<evidence type="ECO:0000313" key="2">
    <source>
        <dbReference type="EMBL" id="CUS34529.1"/>
    </source>
</evidence>
<keyword evidence="1" id="KW-0472">Membrane</keyword>
<gene>
    <name evidence="2" type="ORF">COMA2_170055</name>
</gene>
<feature type="transmembrane region" description="Helical" evidence="1">
    <location>
        <begin position="90"/>
        <end position="110"/>
    </location>
</feature>
<keyword evidence="1" id="KW-1133">Transmembrane helix</keyword>
<accession>A0A0S4LA01</accession>
<dbReference type="Proteomes" id="UP000198736">
    <property type="component" value="Unassembled WGS sequence"/>
</dbReference>
<reference evidence="3" key="1">
    <citation type="submission" date="2015-10" db="EMBL/GenBank/DDBJ databases">
        <authorList>
            <person name="Luecker S."/>
            <person name="Luecker S."/>
        </authorList>
    </citation>
    <scope>NUCLEOTIDE SEQUENCE [LARGE SCALE GENOMIC DNA]</scope>
</reference>
<dbReference type="EMBL" id="CZPZ01000009">
    <property type="protein sequence ID" value="CUS34529.1"/>
    <property type="molecule type" value="Genomic_DNA"/>
</dbReference>